<organism evidence="10 11">
    <name type="scientific">Raphidocelis subcapitata</name>
    <dbReference type="NCBI Taxonomy" id="307507"/>
    <lineage>
        <taxon>Eukaryota</taxon>
        <taxon>Viridiplantae</taxon>
        <taxon>Chlorophyta</taxon>
        <taxon>core chlorophytes</taxon>
        <taxon>Chlorophyceae</taxon>
        <taxon>CS clade</taxon>
        <taxon>Sphaeropleales</taxon>
        <taxon>Selenastraceae</taxon>
        <taxon>Raphidocelis</taxon>
    </lineage>
</organism>
<dbReference type="GO" id="GO:0030134">
    <property type="term" value="C:COPII-coated ER to Golgi transport vesicle"/>
    <property type="evidence" value="ECO:0007669"/>
    <property type="project" value="TreeGrafter"/>
</dbReference>
<evidence type="ECO:0000256" key="7">
    <source>
        <dbReference type="ARBA" id="ARBA00024203"/>
    </source>
</evidence>
<evidence type="ECO:0000256" key="8">
    <source>
        <dbReference type="SAM" id="Phobius"/>
    </source>
</evidence>
<name>A0A2V0P5T2_9CHLO</name>
<reference evidence="10 11" key="1">
    <citation type="journal article" date="2018" name="Sci. Rep.">
        <title>Raphidocelis subcapitata (=Pseudokirchneriella subcapitata) provides an insight into genome evolution and environmental adaptations in the Sphaeropleales.</title>
        <authorList>
            <person name="Suzuki S."/>
            <person name="Yamaguchi H."/>
            <person name="Nakajima N."/>
            <person name="Kawachi M."/>
        </authorList>
    </citation>
    <scope>NUCLEOTIDE SEQUENCE [LARGE SCALE GENOMIC DNA]</scope>
    <source>
        <strain evidence="10 11">NIES-35</strain>
    </source>
</reference>
<keyword evidence="11" id="KW-1185">Reference proteome</keyword>
<gene>
    <name evidence="10" type="ORF">Rsub_07933</name>
</gene>
<keyword evidence="5 8" id="KW-1133">Transmembrane helix</keyword>
<evidence type="ECO:0008006" key="12">
    <source>
        <dbReference type="Google" id="ProtNLM"/>
    </source>
</evidence>
<dbReference type="InParanoid" id="A0A2V0P5T2"/>
<keyword evidence="3 8" id="KW-0812">Transmembrane</keyword>
<dbReference type="PANTHER" id="PTHR15858:SF0">
    <property type="entry name" value="IMMEDIATE EARLY RESPONSE 3-INTERACTING PROTEIN 1"/>
    <property type="match status" value="1"/>
</dbReference>
<dbReference type="OrthoDB" id="15356at2759"/>
<comment type="subcellular location">
    <subcellularLocation>
        <location evidence="1">Membrane</location>
    </subcellularLocation>
</comment>
<dbReference type="AlphaFoldDB" id="A0A2V0P5T2"/>
<keyword evidence="2" id="KW-0813">Transport</keyword>
<feature type="transmembrane region" description="Helical" evidence="8">
    <location>
        <begin position="46"/>
        <end position="74"/>
    </location>
</feature>
<keyword evidence="6 8" id="KW-0472">Membrane</keyword>
<dbReference type="EMBL" id="BDRX01000061">
    <property type="protein sequence ID" value="GBF95218.1"/>
    <property type="molecule type" value="Genomic_DNA"/>
</dbReference>
<dbReference type="GO" id="GO:0000139">
    <property type="term" value="C:Golgi membrane"/>
    <property type="evidence" value="ECO:0007669"/>
    <property type="project" value="TreeGrafter"/>
</dbReference>
<comment type="caution">
    <text evidence="10">The sequence shown here is derived from an EMBL/GenBank/DDBJ whole genome shotgun (WGS) entry which is preliminary data.</text>
</comment>
<feature type="signal peptide" evidence="9">
    <location>
        <begin position="1"/>
        <end position="16"/>
    </location>
</feature>
<evidence type="ECO:0000256" key="4">
    <source>
        <dbReference type="ARBA" id="ARBA00022927"/>
    </source>
</evidence>
<comment type="similarity">
    <text evidence="7">Belongs to the YOS1 family.</text>
</comment>
<evidence type="ECO:0000313" key="11">
    <source>
        <dbReference type="Proteomes" id="UP000247498"/>
    </source>
</evidence>
<evidence type="ECO:0000313" key="10">
    <source>
        <dbReference type="EMBL" id="GBF95218.1"/>
    </source>
</evidence>
<proteinExistence type="inferred from homology"/>
<accession>A0A2V0P5T2</accession>
<evidence type="ECO:0000256" key="9">
    <source>
        <dbReference type="SAM" id="SignalP"/>
    </source>
</evidence>
<dbReference type="GO" id="GO:0015031">
    <property type="term" value="P:protein transport"/>
    <property type="evidence" value="ECO:0007669"/>
    <property type="project" value="UniProtKB-KW"/>
</dbReference>
<protein>
    <recommendedName>
        <fullName evidence="12">Yos1-like protein</fullName>
    </recommendedName>
</protein>
<dbReference type="GO" id="GO:0006888">
    <property type="term" value="P:endoplasmic reticulum to Golgi vesicle-mediated transport"/>
    <property type="evidence" value="ECO:0007669"/>
    <property type="project" value="TreeGrafter"/>
</dbReference>
<evidence type="ECO:0000256" key="3">
    <source>
        <dbReference type="ARBA" id="ARBA00022692"/>
    </source>
</evidence>
<dbReference type="Proteomes" id="UP000247498">
    <property type="component" value="Unassembled WGS sequence"/>
</dbReference>
<evidence type="ECO:0000256" key="1">
    <source>
        <dbReference type="ARBA" id="ARBA00004370"/>
    </source>
</evidence>
<dbReference type="STRING" id="307507.A0A2V0P5T2"/>
<dbReference type="GO" id="GO:0005789">
    <property type="term" value="C:endoplasmic reticulum membrane"/>
    <property type="evidence" value="ECO:0007669"/>
    <property type="project" value="TreeGrafter"/>
</dbReference>
<evidence type="ECO:0000256" key="5">
    <source>
        <dbReference type="ARBA" id="ARBA00022989"/>
    </source>
</evidence>
<dbReference type="Pfam" id="PF08571">
    <property type="entry name" value="Yos1"/>
    <property type="match status" value="1"/>
</dbReference>
<dbReference type="FunCoup" id="A0A2V0P5T2">
    <property type="interactions" value="1331"/>
</dbReference>
<keyword evidence="4" id="KW-0653">Protein transport</keyword>
<dbReference type="PANTHER" id="PTHR15858">
    <property type="entry name" value="IMMEDIATE EARLY RESPONSE 3-INTERACTING PROTEIN 1"/>
    <property type="match status" value="1"/>
</dbReference>
<keyword evidence="9" id="KW-0732">Signal</keyword>
<sequence>MTLFTLLQSILMLVNGVAILNNDRFLEKYGWGYSQMHSTNSLKMSIIGAFHAATYFRAFLLPINAVIIIIKLLAG</sequence>
<evidence type="ECO:0000256" key="2">
    <source>
        <dbReference type="ARBA" id="ARBA00022448"/>
    </source>
</evidence>
<evidence type="ECO:0000256" key="6">
    <source>
        <dbReference type="ARBA" id="ARBA00023136"/>
    </source>
</evidence>
<feature type="chain" id="PRO_5015895504" description="Yos1-like protein" evidence="9">
    <location>
        <begin position="17"/>
        <end position="75"/>
    </location>
</feature>
<dbReference type="InterPro" id="IPR013880">
    <property type="entry name" value="Yos1"/>
</dbReference>